<dbReference type="InterPro" id="IPR050578">
    <property type="entry name" value="MARVEL-CKLF_proteins"/>
</dbReference>
<dbReference type="GO" id="GO:0019911">
    <property type="term" value="F:structural constituent of myelin sheath"/>
    <property type="evidence" value="ECO:0000318"/>
    <property type="project" value="GO_Central"/>
</dbReference>
<evidence type="ECO:0000256" key="1">
    <source>
        <dbReference type="SAM" id="Phobius"/>
    </source>
</evidence>
<keyword evidence="3" id="KW-1185">Reference proteome</keyword>
<name>A0A5F8GKL4_MONDO</name>
<reference evidence="2 3" key="1">
    <citation type="journal article" date="2007" name="Nature">
        <title>Genome of the marsupial Monodelphis domestica reveals innovation in non-coding sequences.</title>
        <authorList>
            <person name="Mikkelsen T.S."/>
            <person name="Wakefield M.J."/>
            <person name="Aken B."/>
            <person name="Amemiya C.T."/>
            <person name="Chang J.L."/>
            <person name="Duke S."/>
            <person name="Garber M."/>
            <person name="Gentles A.J."/>
            <person name="Goodstadt L."/>
            <person name="Heger A."/>
            <person name="Jurka J."/>
            <person name="Kamal M."/>
            <person name="Mauceli E."/>
            <person name="Searle S.M."/>
            <person name="Sharpe T."/>
            <person name="Baker M.L."/>
            <person name="Batzer M.A."/>
            <person name="Benos P.V."/>
            <person name="Belov K."/>
            <person name="Clamp M."/>
            <person name="Cook A."/>
            <person name="Cuff J."/>
            <person name="Das R."/>
            <person name="Davidow L."/>
            <person name="Deakin J.E."/>
            <person name="Fazzari M.J."/>
            <person name="Glass J.L."/>
            <person name="Grabherr M."/>
            <person name="Greally J.M."/>
            <person name="Gu W."/>
            <person name="Hore T.A."/>
            <person name="Huttley G.A."/>
            <person name="Kleber M."/>
            <person name="Jirtle R.L."/>
            <person name="Koina E."/>
            <person name="Lee J.T."/>
            <person name="Mahony S."/>
            <person name="Marra M.A."/>
            <person name="Miller R.D."/>
            <person name="Nicholls R.D."/>
            <person name="Oda M."/>
            <person name="Papenfuss A.T."/>
            <person name="Parra Z.E."/>
            <person name="Pollock D.D."/>
            <person name="Ray D.A."/>
            <person name="Schein J.E."/>
            <person name="Speed T.P."/>
            <person name="Thompson K."/>
            <person name="VandeBerg J.L."/>
            <person name="Wade C.M."/>
            <person name="Walker J.A."/>
            <person name="Waters P.D."/>
            <person name="Webber C."/>
            <person name="Weidman J.R."/>
            <person name="Xie X."/>
            <person name="Zody M.C."/>
            <person name="Baldwin J."/>
            <person name="Abdouelleil A."/>
            <person name="Abdulkadir J."/>
            <person name="Abebe A."/>
            <person name="Abera B."/>
            <person name="Abreu J."/>
            <person name="Acer S.C."/>
            <person name="Aftuck L."/>
            <person name="Alexander A."/>
            <person name="An P."/>
            <person name="Anderson E."/>
            <person name="Anderson S."/>
            <person name="Arachi H."/>
            <person name="Azer M."/>
            <person name="Bachantsang P."/>
            <person name="Barry A."/>
            <person name="Bayul T."/>
            <person name="Berlin A."/>
            <person name="Bessette D."/>
            <person name="Bloom T."/>
            <person name="Bloom T."/>
            <person name="Boguslavskiy L."/>
            <person name="Bonnet C."/>
            <person name="Boukhgalter B."/>
            <person name="Bourzgui I."/>
            <person name="Brown A."/>
            <person name="Cahill P."/>
            <person name="Channer S."/>
            <person name="Cheshatsang Y."/>
            <person name="Chuda L."/>
            <person name="Citroen M."/>
            <person name="Collymore A."/>
            <person name="Cooke P."/>
            <person name="Costello M."/>
            <person name="D'Aco K."/>
            <person name="Daza R."/>
            <person name="De Haan G."/>
            <person name="DeGray S."/>
            <person name="DeMaso C."/>
            <person name="Dhargay N."/>
            <person name="Dooley K."/>
            <person name="Dooley E."/>
            <person name="Doricent M."/>
            <person name="Dorje P."/>
            <person name="Dorjee K."/>
            <person name="Dupes A."/>
            <person name="Elong R."/>
            <person name="Falk J."/>
            <person name="Farina A."/>
            <person name="Faro S."/>
            <person name="Ferguson D."/>
            <person name="Fisher S."/>
            <person name="Foley C.D."/>
            <person name="Franke A."/>
            <person name="Friedrich D."/>
            <person name="Gadbois L."/>
            <person name="Gearin G."/>
            <person name="Gearin C.R."/>
            <person name="Giannoukos G."/>
            <person name="Goode T."/>
            <person name="Graham J."/>
            <person name="Grandbois E."/>
            <person name="Grewal S."/>
            <person name="Gyaltsen K."/>
            <person name="Hafez N."/>
            <person name="Hagos B."/>
            <person name="Hall J."/>
            <person name="Henson C."/>
            <person name="Hollinger A."/>
            <person name="Honan T."/>
            <person name="Huard M.D."/>
            <person name="Hughes L."/>
            <person name="Hurhula B."/>
            <person name="Husby M.E."/>
            <person name="Kamat A."/>
            <person name="Kanga B."/>
            <person name="Kashin S."/>
            <person name="Khazanovich D."/>
            <person name="Kisner P."/>
            <person name="Lance K."/>
            <person name="Lara M."/>
            <person name="Lee W."/>
            <person name="Lennon N."/>
            <person name="Letendre F."/>
            <person name="LeVine R."/>
            <person name="Lipovsky A."/>
            <person name="Liu X."/>
            <person name="Liu J."/>
            <person name="Liu S."/>
            <person name="Lokyitsang T."/>
            <person name="Lokyitsang Y."/>
            <person name="Lubonja R."/>
            <person name="Lui A."/>
            <person name="MacDonald P."/>
            <person name="Magnisalis V."/>
            <person name="Maru K."/>
            <person name="Matthews C."/>
            <person name="McCusker W."/>
            <person name="McDonough S."/>
            <person name="Mehta T."/>
            <person name="Meldrim J."/>
            <person name="Meneus L."/>
            <person name="Mihai O."/>
            <person name="Mihalev A."/>
            <person name="Mihova T."/>
            <person name="Mittelman R."/>
            <person name="Mlenga V."/>
            <person name="Montmayeur A."/>
            <person name="Mulrain L."/>
            <person name="Navidi A."/>
            <person name="Naylor J."/>
            <person name="Negash T."/>
            <person name="Nguyen T."/>
            <person name="Nguyen N."/>
            <person name="Nicol R."/>
            <person name="Norbu C."/>
            <person name="Norbu N."/>
            <person name="Novod N."/>
            <person name="O'Neill B."/>
            <person name="Osman S."/>
            <person name="Markiewicz E."/>
            <person name="Oyono O.L."/>
            <person name="Patti C."/>
            <person name="Phunkhang P."/>
            <person name="Pierre F."/>
            <person name="Priest M."/>
            <person name="Raghuraman S."/>
            <person name="Rege F."/>
            <person name="Reyes R."/>
            <person name="Rise C."/>
            <person name="Rogov P."/>
            <person name="Ross K."/>
            <person name="Ryan E."/>
            <person name="Settipalli S."/>
            <person name="Shea T."/>
            <person name="Sherpa N."/>
            <person name="Shi L."/>
            <person name="Shih D."/>
            <person name="Sparrow T."/>
            <person name="Spaulding J."/>
            <person name="Stalker J."/>
            <person name="Stange-Thomann N."/>
            <person name="Stavropoulos S."/>
            <person name="Stone C."/>
            <person name="Strader C."/>
            <person name="Tesfaye S."/>
            <person name="Thomson T."/>
            <person name="Thoulutsang Y."/>
            <person name="Thoulutsang D."/>
            <person name="Topham K."/>
            <person name="Topping I."/>
            <person name="Tsamla T."/>
            <person name="Vassiliev H."/>
            <person name="Vo A."/>
            <person name="Wangchuk T."/>
            <person name="Wangdi T."/>
            <person name="Weiand M."/>
            <person name="Wilkinson J."/>
            <person name="Wilson A."/>
            <person name="Yadav S."/>
            <person name="Young G."/>
            <person name="Yu Q."/>
            <person name="Zembek L."/>
            <person name="Zhong D."/>
            <person name="Zimmer A."/>
            <person name="Zwirko Z."/>
            <person name="Jaffe D.B."/>
            <person name="Alvarez P."/>
            <person name="Brockman W."/>
            <person name="Butler J."/>
            <person name="Chin C."/>
            <person name="Gnerre S."/>
            <person name="MacCallum I."/>
            <person name="Graves J.A."/>
            <person name="Ponting C.P."/>
            <person name="Breen M."/>
            <person name="Samollow P.B."/>
            <person name="Lander E.S."/>
            <person name="Lindblad-Toh K."/>
        </authorList>
    </citation>
    <scope>NUCLEOTIDE SEQUENCE [LARGE SCALE GENOMIC DNA]</scope>
</reference>
<dbReference type="GO" id="GO:0042552">
    <property type="term" value="P:myelination"/>
    <property type="evidence" value="ECO:0000318"/>
    <property type="project" value="GO_Central"/>
</dbReference>
<sequence length="182" mass="21066">MNTQHSEMNRTSRTSYTETLTLWDDQMDFATSSNAEIQENSYLCTLPGIFIMARILCFLVWTLITRTQYFQVPAFGWVMFVAVFYWVLTSLLFNHLQNNDLHQDFPGAMDHNGPLPSIYTLLPPLWMWERDNHNSTIWAASSFFASYSSNICPPILSITVVTICYSGNMYVSFPSWRSLTLQ</sequence>
<dbReference type="Proteomes" id="UP000002280">
    <property type="component" value="Chromosome 7"/>
</dbReference>
<accession>A0A5F8GKL4</accession>
<keyword evidence="1" id="KW-0812">Transmembrane</keyword>
<evidence type="ECO:0008006" key="4">
    <source>
        <dbReference type="Google" id="ProtNLM"/>
    </source>
</evidence>
<dbReference type="Ensembl" id="ENSMODT00000088455.1">
    <property type="protein sequence ID" value="ENSMODP00000048009.1"/>
    <property type="gene ID" value="ENSMODG00000042703.1"/>
</dbReference>
<protein>
    <recommendedName>
        <fullName evidence="4">MARVEL domain-containing protein</fullName>
    </recommendedName>
</protein>
<evidence type="ECO:0000313" key="2">
    <source>
        <dbReference type="Ensembl" id="ENSMODP00000048009.1"/>
    </source>
</evidence>
<keyword evidence="1" id="KW-1133">Transmembrane helix</keyword>
<dbReference type="GO" id="GO:0016020">
    <property type="term" value="C:membrane"/>
    <property type="evidence" value="ECO:0000318"/>
    <property type="project" value="GO_Central"/>
</dbReference>
<organism evidence="2 3">
    <name type="scientific">Monodelphis domestica</name>
    <name type="common">Gray short-tailed opossum</name>
    <dbReference type="NCBI Taxonomy" id="13616"/>
    <lineage>
        <taxon>Eukaryota</taxon>
        <taxon>Metazoa</taxon>
        <taxon>Chordata</taxon>
        <taxon>Craniata</taxon>
        <taxon>Vertebrata</taxon>
        <taxon>Euteleostomi</taxon>
        <taxon>Mammalia</taxon>
        <taxon>Metatheria</taxon>
        <taxon>Didelphimorphia</taxon>
        <taxon>Didelphidae</taxon>
        <taxon>Monodelphis</taxon>
    </lineage>
</organism>
<reference evidence="2" key="3">
    <citation type="submission" date="2025-09" db="UniProtKB">
        <authorList>
            <consortium name="Ensembl"/>
        </authorList>
    </citation>
    <scope>IDENTIFICATION</scope>
</reference>
<keyword evidence="1" id="KW-0472">Membrane</keyword>
<dbReference type="GeneTree" id="ENSGT00940000160520"/>
<evidence type="ECO:0000313" key="3">
    <source>
        <dbReference type="Proteomes" id="UP000002280"/>
    </source>
</evidence>
<feature type="transmembrane region" description="Helical" evidence="1">
    <location>
        <begin position="42"/>
        <end position="64"/>
    </location>
</feature>
<dbReference type="PANTHER" id="PTHR22776:SF10">
    <property type="entry name" value="CKLF-LIKE MARVEL TRANSMEMBRANE DOMAIN-CONTAINING PROTEIN 8"/>
    <property type="match status" value="1"/>
</dbReference>
<proteinExistence type="predicted"/>
<dbReference type="InParanoid" id="A0A5F8GKL4"/>
<reference evidence="2" key="2">
    <citation type="submission" date="2025-08" db="UniProtKB">
        <authorList>
            <consortium name="Ensembl"/>
        </authorList>
    </citation>
    <scope>IDENTIFICATION</scope>
</reference>
<dbReference type="AlphaFoldDB" id="A0A5F8GKL4"/>
<dbReference type="STRING" id="13616.ENSMODP00000048009"/>
<feature type="transmembrane region" description="Helical" evidence="1">
    <location>
        <begin position="70"/>
        <end position="93"/>
    </location>
</feature>
<dbReference type="PANTHER" id="PTHR22776">
    <property type="entry name" value="MARVEL-CONTAINING POTENTIAL LIPID RAFT-ASSOCIATED PROTEIN"/>
    <property type="match status" value="1"/>
</dbReference>